<dbReference type="Pfam" id="PF13567">
    <property type="entry name" value="DUF4131"/>
    <property type="match status" value="1"/>
</dbReference>
<sequence>MKRPCILIVIACVLGELLGYYCGIYQPVVIITPAVVCFILVFKKIIRFKIKKIYFLIFFVFFSIFAFRIKYEIQNMNIFIENTANGENTYICRRIKNIDFKDDKVIIISEGMIYYLNKEEFHNDIFIGNKVIFKGKIEAIDSATNPGEFDAKSYYMTKGIYCRMTVKDYMIADKSYDIIGQFFFEVRYYISHKIDEIFVGSTAGIVKAIVIGMRGELDKNVYKTYQKNGIAHLLAISGLHVSLIGIGLYKLLRKILQRSFLCSACIAGGFLIFYGLIVGDSVSIVRAGTMLILYFIAEVVGRSYCLLSALSISAVIICLISPFELFGLSFQLSFGAVLSLGGPVAFIIKKFKPKEKDKNNNYGEKLFKIFVVSIGVQLLTLPITLYYFYTFPIYAFLLNIIVIPLMSFVLYSALFSIFLNIINIFLYKYISLPAIIILRFYDYLCSITRYLACHSIVFGRPKFLQILIYYMVLVAVIALTIIKRRRIILLFTLPAVLILFPFFRTESVVYLDVGQGDGIYMHIDDMDILIDGGSTSRQSLGEYTMEPFLLYKGVDDIEMAFVTHSDIDHISGILYLLESDIRIENIYLPYQAMRDDSYDELKQKAVVAGSNIRYLSMGDCLKKGHLKIDCLWPDKSDKEDVNEQSQTFVIEVGGKRLLFTGDIGKVSEESILKYFDIGKIDILKVAHHGSKNSSLKAFIENTSPDYAIISCGKNNHYGHPSPETIDTLKENGCIIYETSKLGAIEVKLR</sequence>
<gene>
    <name evidence="6" type="ORF">D4A81_01185</name>
</gene>
<dbReference type="Proteomes" id="UP000265562">
    <property type="component" value="Chromosome"/>
</dbReference>
<evidence type="ECO:0000313" key="6">
    <source>
        <dbReference type="EMBL" id="AYA98656.1"/>
    </source>
</evidence>
<dbReference type="CDD" id="cd07731">
    <property type="entry name" value="ComA-like_MBL-fold"/>
    <property type="match status" value="1"/>
</dbReference>
<dbReference type="SMART" id="SM00849">
    <property type="entry name" value="Lactamase_B"/>
    <property type="match status" value="1"/>
</dbReference>
<keyword evidence="7" id="KW-1185">Reference proteome</keyword>
<dbReference type="InterPro" id="IPR025405">
    <property type="entry name" value="DUF4131"/>
</dbReference>
<dbReference type="GO" id="GO:0005886">
    <property type="term" value="C:plasma membrane"/>
    <property type="evidence" value="ECO:0007669"/>
    <property type="project" value="UniProtKB-SubCell"/>
</dbReference>
<dbReference type="PANTHER" id="PTHR30619">
    <property type="entry name" value="DNA INTERNALIZATION/COMPETENCE PROTEIN COMEC/REC2"/>
    <property type="match status" value="1"/>
</dbReference>
<dbReference type="InterPro" id="IPR052159">
    <property type="entry name" value="Competence_DNA_uptake"/>
</dbReference>
<accession>A0A385PXF2</accession>
<evidence type="ECO:0000256" key="3">
    <source>
        <dbReference type="ARBA" id="ARBA00022692"/>
    </source>
</evidence>
<dbReference type="InterPro" id="IPR001279">
    <property type="entry name" value="Metallo-B-lactamas"/>
</dbReference>
<comment type="subcellular location">
    <subcellularLocation>
        <location evidence="1">Cell membrane</location>
        <topology evidence="1">Multi-pass membrane protein</topology>
    </subcellularLocation>
</comment>
<dbReference type="NCBIfam" id="TIGR00361">
    <property type="entry name" value="ComEC_Rec2"/>
    <property type="match status" value="1"/>
</dbReference>
<dbReference type="NCBIfam" id="TIGR00360">
    <property type="entry name" value="ComEC_N-term"/>
    <property type="match status" value="1"/>
</dbReference>
<keyword evidence="5" id="KW-0472">Membrane</keyword>
<dbReference type="EMBL" id="CP032364">
    <property type="protein sequence ID" value="AYA98656.1"/>
    <property type="molecule type" value="Genomic_DNA"/>
</dbReference>
<evidence type="ECO:0000256" key="4">
    <source>
        <dbReference type="ARBA" id="ARBA00022989"/>
    </source>
</evidence>
<dbReference type="Pfam" id="PF00753">
    <property type="entry name" value="Lactamase_B"/>
    <property type="match status" value="1"/>
</dbReference>
<dbReference type="Pfam" id="PF03772">
    <property type="entry name" value="Competence"/>
    <property type="match status" value="1"/>
</dbReference>
<reference evidence="6 7" key="1">
    <citation type="submission" date="2018-09" db="EMBL/GenBank/DDBJ databases">
        <title>Genome sequencing of Lachnoanaerobaculum umeaense DSM 23576.</title>
        <authorList>
            <person name="Kook J.-K."/>
            <person name="Park S.-N."/>
            <person name="Lim Y.K."/>
        </authorList>
    </citation>
    <scope>NUCLEOTIDE SEQUENCE [LARGE SCALE GENOMIC DNA]</scope>
    <source>
        <strain evidence="7">DSM 23576 \ CCUG 58757</strain>
    </source>
</reference>
<dbReference type="KEGG" id="lua:D4A81_01185"/>
<dbReference type="OrthoDB" id="9761531at2"/>
<keyword evidence="3" id="KW-0812">Transmembrane</keyword>
<dbReference type="PANTHER" id="PTHR30619:SF7">
    <property type="entry name" value="BETA-LACTAMASE DOMAIN PROTEIN"/>
    <property type="match status" value="1"/>
</dbReference>
<evidence type="ECO:0000256" key="5">
    <source>
        <dbReference type="ARBA" id="ARBA00023136"/>
    </source>
</evidence>
<dbReference type="AlphaFoldDB" id="A0A385PXF2"/>
<dbReference type="Gene3D" id="3.60.15.10">
    <property type="entry name" value="Ribonuclease Z/Hydroxyacylglutathione hydrolase-like"/>
    <property type="match status" value="1"/>
</dbReference>
<evidence type="ECO:0000256" key="1">
    <source>
        <dbReference type="ARBA" id="ARBA00004651"/>
    </source>
</evidence>
<evidence type="ECO:0000313" key="7">
    <source>
        <dbReference type="Proteomes" id="UP000265562"/>
    </source>
</evidence>
<dbReference type="InterPro" id="IPR035681">
    <property type="entry name" value="ComA-like_MBL"/>
</dbReference>
<dbReference type="GO" id="GO:0030420">
    <property type="term" value="P:establishment of competence for transformation"/>
    <property type="evidence" value="ECO:0007669"/>
    <property type="project" value="InterPro"/>
</dbReference>
<protein>
    <submittedName>
        <fullName evidence="6">DNA internalization-related competence protein ComEC/Rec2</fullName>
    </submittedName>
</protein>
<dbReference type="InterPro" id="IPR036866">
    <property type="entry name" value="RibonucZ/Hydroxyglut_hydro"/>
</dbReference>
<name>A0A385PXF2_9FIRM</name>
<keyword evidence="2" id="KW-1003">Cell membrane</keyword>
<dbReference type="RefSeq" id="WP_111525026.1">
    <property type="nucleotide sequence ID" value="NZ_CP032364.1"/>
</dbReference>
<dbReference type="InterPro" id="IPR004477">
    <property type="entry name" value="ComEC_N"/>
</dbReference>
<keyword evidence="4" id="KW-1133">Transmembrane helix</keyword>
<proteinExistence type="predicted"/>
<organism evidence="6 7">
    <name type="scientific">Lachnoanaerobaculum umeaense</name>
    <dbReference type="NCBI Taxonomy" id="617123"/>
    <lineage>
        <taxon>Bacteria</taxon>
        <taxon>Bacillati</taxon>
        <taxon>Bacillota</taxon>
        <taxon>Clostridia</taxon>
        <taxon>Lachnospirales</taxon>
        <taxon>Lachnospiraceae</taxon>
        <taxon>Lachnoanaerobaculum</taxon>
    </lineage>
</organism>
<dbReference type="SUPFAM" id="SSF56281">
    <property type="entry name" value="Metallo-hydrolase/oxidoreductase"/>
    <property type="match status" value="1"/>
</dbReference>
<evidence type="ECO:0000256" key="2">
    <source>
        <dbReference type="ARBA" id="ARBA00022475"/>
    </source>
</evidence>
<dbReference type="InterPro" id="IPR004797">
    <property type="entry name" value="Competence_ComEC/Rec2"/>
</dbReference>